<reference evidence="1 2" key="1">
    <citation type="submission" date="2013-12" db="EMBL/GenBank/DDBJ databases">
        <title>Comparative genomics of relapsing fever spirochetes.</title>
        <authorList>
            <person name="Schwan T.G."/>
            <person name="Raffel S.J."/>
            <person name="Porcella S.F."/>
        </authorList>
    </citation>
    <scope>NUCLEOTIDE SEQUENCE [LARGE SCALE GENOMIC DNA]</scope>
    <source>
        <strain evidence="1 2">CR2A</strain>
    </source>
</reference>
<sequence>MLKLKGQGANLGKNDASSNDVKAAILKGNATKDK</sequence>
<comment type="caution">
    <text evidence="1">The sequence shown here is derived from an EMBL/GenBank/DDBJ whole genome shotgun (WGS) entry which is preliminary data.</text>
</comment>
<evidence type="ECO:0000313" key="2">
    <source>
        <dbReference type="Proteomes" id="UP000019148"/>
    </source>
</evidence>
<dbReference type="Gene3D" id="1.20.120.240">
    <property type="entry name" value="Lipoprotein, type 6"/>
    <property type="match status" value="1"/>
</dbReference>
<dbReference type="Proteomes" id="UP000019148">
    <property type="component" value="Unassembled WGS sequence"/>
</dbReference>
<dbReference type="EMBL" id="AZIT01000103">
    <property type="protein sequence ID" value="ETZ17112.1"/>
    <property type="molecule type" value="Genomic_DNA"/>
</dbReference>
<dbReference type="SUPFAM" id="SSF63515">
    <property type="entry name" value="Outer surface protein C (OspC)"/>
    <property type="match status" value="1"/>
</dbReference>
<name>W6TET7_9SPIR</name>
<proteinExistence type="predicted"/>
<protein>
    <submittedName>
        <fullName evidence="1">Variable outer membrane protein</fullName>
    </submittedName>
</protein>
<dbReference type="GO" id="GO:0009279">
    <property type="term" value="C:cell outer membrane"/>
    <property type="evidence" value="ECO:0007669"/>
    <property type="project" value="InterPro"/>
</dbReference>
<evidence type="ECO:0000313" key="1">
    <source>
        <dbReference type="EMBL" id="ETZ17112.1"/>
    </source>
</evidence>
<accession>W6TET7</accession>
<organism evidence="1 2">
    <name type="scientific">Borrelia duttonii CR2A</name>
    <dbReference type="NCBI Taxonomy" id="1432657"/>
    <lineage>
        <taxon>Bacteria</taxon>
        <taxon>Pseudomonadati</taxon>
        <taxon>Spirochaetota</taxon>
        <taxon>Spirochaetia</taxon>
        <taxon>Spirochaetales</taxon>
        <taxon>Borreliaceae</taxon>
        <taxon>Borrelia</taxon>
    </lineage>
</organism>
<dbReference type="InterPro" id="IPR036437">
    <property type="entry name" value="OspC-like_sf"/>
</dbReference>
<gene>
    <name evidence="1" type="ORF">BDCR2A_01972</name>
</gene>
<dbReference type="AlphaFoldDB" id="W6TET7"/>